<dbReference type="PROSITE" id="PS51318">
    <property type="entry name" value="TAT"/>
    <property type="match status" value="1"/>
</dbReference>
<feature type="signal peptide" evidence="1">
    <location>
        <begin position="1"/>
        <end position="31"/>
    </location>
</feature>
<feature type="chain" id="PRO_5046196751" evidence="1">
    <location>
        <begin position="32"/>
        <end position="368"/>
    </location>
</feature>
<dbReference type="Proteomes" id="UP001284601">
    <property type="component" value="Unassembled WGS sequence"/>
</dbReference>
<dbReference type="SUPFAM" id="SSF63829">
    <property type="entry name" value="Calcium-dependent phosphotriesterase"/>
    <property type="match status" value="1"/>
</dbReference>
<dbReference type="InterPro" id="IPR006311">
    <property type="entry name" value="TAT_signal"/>
</dbReference>
<evidence type="ECO:0000313" key="2">
    <source>
        <dbReference type="EMBL" id="MDW5596758.1"/>
    </source>
</evidence>
<evidence type="ECO:0000313" key="3">
    <source>
        <dbReference type="Proteomes" id="UP001284601"/>
    </source>
</evidence>
<organism evidence="2 3">
    <name type="scientific">Conexibacter stalactiti</name>
    <dbReference type="NCBI Taxonomy" id="1940611"/>
    <lineage>
        <taxon>Bacteria</taxon>
        <taxon>Bacillati</taxon>
        <taxon>Actinomycetota</taxon>
        <taxon>Thermoleophilia</taxon>
        <taxon>Solirubrobacterales</taxon>
        <taxon>Conexibacteraceae</taxon>
        <taxon>Conexibacter</taxon>
    </lineage>
</organism>
<dbReference type="Gene3D" id="2.120.10.30">
    <property type="entry name" value="TolB, C-terminal domain"/>
    <property type="match status" value="1"/>
</dbReference>
<gene>
    <name evidence="2" type="ORF">R7226_20600</name>
</gene>
<reference evidence="3" key="1">
    <citation type="submission" date="2023-07" db="EMBL/GenBank/DDBJ databases">
        <title>Conexibacter stalactiti sp. nov., isolated from stalactites in a lava cave and emended description of the genus Conexibacter.</title>
        <authorList>
            <person name="Lee S.D."/>
        </authorList>
    </citation>
    <scope>NUCLEOTIDE SEQUENCE [LARGE SCALE GENOMIC DNA]</scope>
    <source>
        <strain evidence="3">KCTC 39840</strain>
    </source>
</reference>
<proteinExistence type="predicted"/>
<dbReference type="RefSeq" id="WP_318599194.1">
    <property type="nucleotide sequence ID" value="NZ_JAWSTH010000064.1"/>
</dbReference>
<keyword evidence="3" id="KW-1185">Reference proteome</keyword>
<dbReference type="InterPro" id="IPR048031">
    <property type="entry name" value="ScyD/ScyE-like"/>
</dbReference>
<dbReference type="InterPro" id="IPR011044">
    <property type="entry name" value="Quino_amine_DH_bsu"/>
</dbReference>
<dbReference type="EMBL" id="JAWSTH010000064">
    <property type="protein sequence ID" value="MDW5596758.1"/>
    <property type="molecule type" value="Genomic_DNA"/>
</dbReference>
<name>A0ABU4HU29_9ACTN</name>
<evidence type="ECO:0000256" key="1">
    <source>
        <dbReference type="SAM" id="SignalP"/>
    </source>
</evidence>
<dbReference type="NCBIfam" id="NF033206">
    <property type="entry name" value="ScyE_fam"/>
    <property type="match status" value="1"/>
</dbReference>
<dbReference type="InterPro" id="IPR011042">
    <property type="entry name" value="6-blade_b-propeller_TolB-like"/>
</dbReference>
<accession>A0ABU4HU29</accession>
<protein>
    <submittedName>
        <fullName evidence="2">ScyD/ScyE family protein</fullName>
    </submittedName>
</protein>
<comment type="caution">
    <text evidence="2">The sequence shown here is derived from an EMBL/GenBank/DDBJ whole genome shotgun (WGS) entry which is preliminary data.</text>
</comment>
<dbReference type="SUPFAM" id="SSF50969">
    <property type="entry name" value="YVTN repeat-like/Quinoprotein amine dehydrogenase"/>
    <property type="match status" value="1"/>
</dbReference>
<sequence>MNNTGIWSRRSRLGLLSASVAVCAMPAGAAAAPSMSVLASGLDNPRHVSLAPDGRTLYVAAAGKAGRDCFGPRRSQTCIGYSGRILALSPSGGAPRTVASNLLSVAGPDGSFATGPDGVSAGPDGRVVTVITSSTQRDISGIPRRAQAQAGQLFRALPRPLTDLASIDSFEWSNNSDGVRGDTNSNPYAVLALDGSEVVADAGANAILSVVGRRVSLLATIRGPGRTQRVPSSLALGPDDDVYVGELAEGAGNGRARVLRLTGEGTPPTVYATGFTTVTGVAFGPDGSLYVTELTTNIRSRSAPGRVTRITPEGRRTSFSRGLVFPQGAAVGADGSVYVSNYSVLPGRTPRSSPFRGAGGQVVKIRGL</sequence>
<keyword evidence="1" id="KW-0732">Signal</keyword>